<keyword evidence="1 3" id="KW-0853">WD repeat</keyword>
<accession>X6PAG5</accession>
<evidence type="ECO:0000256" key="4">
    <source>
        <dbReference type="SAM" id="Phobius"/>
    </source>
</evidence>
<dbReference type="PANTHER" id="PTHR22847">
    <property type="entry name" value="WD40 REPEAT PROTEIN"/>
    <property type="match status" value="1"/>
</dbReference>
<feature type="transmembrane region" description="Helical" evidence="4">
    <location>
        <begin position="20"/>
        <end position="37"/>
    </location>
</feature>
<protein>
    <submittedName>
        <fullName evidence="5">Uncharacterized protein</fullName>
    </submittedName>
</protein>
<evidence type="ECO:0000256" key="2">
    <source>
        <dbReference type="ARBA" id="ARBA00022737"/>
    </source>
</evidence>
<name>X6PAG5_RETFI</name>
<keyword evidence="4" id="KW-1133">Transmembrane helix</keyword>
<feature type="repeat" description="WD" evidence="3">
    <location>
        <begin position="153"/>
        <end position="179"/>
    </location>
</feature>
<dbReference type="InterPro" id="IPR036322">
    <property type="entry name" value="WD40_repeat_dom_sf"/>
</dbReference>
<sequence>MQPHKLIRNKILMKTCDHIIDLILFFSFNYFFSILYFQKKNCFVLFAKKKKISYDNINNSIKQYFEQINKKHIRVIENVSTFRPSLTILKKKASYFEIKINRIIEEMDVTTNEKRNEILLLLGQVQLIIQNWLRILNIKLGWINDFDRLYFSDDQAIVSCSLDTTIRLWDVKSENEIQKLEGHSNWITSIDVSPNDDIIASCSYDRTIRICG</sequence>
<dbReference type="InterPro" id="IPR001680">
    <property type="entry name" value="WD40_rpt"/>
</dbReference>
<feature type="repeat" description="WD" evidence="3">
    <location>
        <begin position="180"/>
        <end position="210"/>
    </location>
</feature>
<dbReference type="GO" id="GO:1990234">
    <property type="term" value="C:transferase complex"/>
    <property type="evidence" value="ECO:0007669"/>
    <property type="project" value="UniProtKB-ARBA"/>
</dbReference>
<keyword evidence="6" id="KW-1185">Reference proteome</keyword>
<keyword evidence="4" id="KW-0812">Transmembrane</keyword>
<dbReference type="EMBL" id="ASPP01001997">
    <property type="protein sequence ID" value="ETO35054.1"/>
    <property type="molecule type" value="Genomic_DNA"/>
</dbReference>
<reference evidence="5 6" key="1">
    <citation type="journal article" date="2013" name="Curr. Biol.">
        <title>The Genome of the Foraminiferan Reticulomyxa filosa.</title>
        <authorList>
            <person name="Glockner G."/>
            <person name="Hulsmann N."/>
            <person name="Schleicher M."/>
            <person name="Noegel A.A."/>
            <person name="Eichinger L."/>
            <person name="Gallinger C."/>
            <person name="Pawlowski J."/>
            <person name="Sierra R."/>
            <person name="Euteneuer U."/>
            <person name="Pillet L."/>
            <person name="Moustafa A."/>
            <person name="Platzer M."/>
            <person name="Groth M."/>
            <person name="Szafranski K."/>
            <person name="Schliwa M."/>
        </authorList>
    </citation>
    <scope>NUCLEOTIDE SEQUENCE [LARGE SCALE GENOMIC DNA]</scope>
</reference>
<comment type="caution">
    <text evidence="5">The sequence shown here is derived from an EMBL/GenBank/DDBJ whole genome shotgun (WGS) entry which is preliminary data.</text>
</comment>
<dbReference type="Proteomes" id="UP000023152">
    <property type="component" value="Unassembled WGS sequence"/>
</dbReference>
<keyword evidence="4" id="KW-0472">Membrane</keyword>
<gene>
    <name evidence="5" type="ORF">RFI_02020</name>
</gene>
<evidence type="ECO:0000256" key="1">
    <source>
        <dbReference type="ARBA" id="ARBA00022574"/>
    </source>
</evidence>
<dbReference type="InterPro" id="IPR015943">
    <property type="entry name" value="WD40/YVTN_repeat-like_dom_sf"/>
</dbReference>
<dbReference type="Pfam" id="PF00400">
    <property type="entry name" value="WD40"/>
    <property type="match status" value="2"/>
</dbReference>
<dbReference type="PROSITE" id="PS50082">
    <property type="entry name" value="WD_REPEATS_2"/>
    <property type="match status" value="2"/>
</dbReference>
<organism evidence="5 6">
    <name type="scientific">Reticulomyxa filosa</name>
    <dbReference type="NCBI Taxonomy" id="46433"/>
    <lineage>
        <taxon>Eukaryota</taxon>
        <taxon>Sar</taxon>
        <taxon>Rhizaria</taxon>
        <taxon>Retaria</taxon>
        <taxon>Foraminifera</taxon>
        <taxon>Monothalamids</taxon>
        <taxon>Reticulomyxidae</taxon>
        <taxon>Reticulomyxa</taxon>
    </lineage>
</organism>
<evidence type="ECO:0000313" key="5">
    <source>
        <dbReference type="EMBL" id="ETO35054.1"/>
    </source>
</evidence>
<evidence type="ECO:0000256" key="3">
    <source>
        <dbReference type="PROSITE-ProRule" id="PRU00221"/>
    </source>
</evidence>
<evidence type="ECO:0000313" key="6">
    <source>
        <dbReference type="Proteomes" id="UP000023152"/>
    </source>
</evidence>
<dbReference type="PANTHER" id="PTHR22847:SF637">
    <property type="entry name" value="WD REPEAT DOMAIN 5B"/>
    <property type="match status" value="1"/>
</dbReference>
<dbReference type="AlphaFoldDB" id="X6PAG5"/>
<dbReference type="SUPFAM" id="SSF50978">
    <property type="entry name" value="WD40 repeat-like"/>
    <property type="match status" value="1"/>
</dbReference>
<dbReference type="PROSITE" id="PS50294">
    <property type="entry name" value="WD_REPEATS_REGION"/>
    <property type="match status" value="1"/>
</dbReference>
<keyword evidence="2" id="KW-0677">Repeat</keyword>
<dbReference type="SMART" id="SM00320">
    <property type="entry name" value="WD40"/>
    <property type="match status" value="2"/>
</dbReference>
<proteinExistence type="predicted"/>
<dbReference type="Gene3D" id="2.130.10.10">
    <property type="entry name" value="YVTN repeat-like/Quinoprotein amine dehydrogenase"/>
    <property type="match status" value="1"/>
</dbReference>